<protein>
    <submittedName>
        <fullName evidence="1">Uncharacterized protein</fullName>
    </submittedName>
</protein>
<evidence type="ECO:0000313" key="2">
    <source>
        <dbReference type="Proteomes" id="UP001172102"/>
    </source>
</evidence>
<reference evidence="1" key="1">
    <citation type="submission" date="2023-06" db="EMBL/GenBank/DDBJ databases">
        <title>Genome-scale phylogeny and comparative genomics of the fungal order Sordariales.</title>
        <authorList>
            <consortium name="Lawrence Berkeley National Laboratory"/>
            <person name="Hensen N."/>
            <person name="Bonometti L."/>
            <person name="Westerberg I."/>
            <person name="Brannstrom I.O."/>
            <person name="Guillou S."/>
            <person name="Cros-Aarteil S."/>
            <person name="Calhoun S."/>
            <person name="Haridas S."/>
            <person name="Kuo A."/>
            <person name="Mondo S."/>
            <person name="Pangilinan J."/>
            <person name="Riley R."/>
            <person name="Labutti K."/>
            <person name="Andreopoulos B."/>
            <person name="Lipzen A."/>
            <person name="Chen C."/>
            <person name="Yanf M."/>
            <person name="Daum C."/>
            <person name="Ng V."/>
            <person name="Clum A."/>
            <person name="Steindorff A."/>
            <person name="Ohm R."/>
            <person name="Martin F."/>
            <person name="Silar P."/>
            <person name="Natvig D."/>
            <person name="Lalanne C."/>
            <person name="Gautier V."/>
            <person name="Ament-Velasquez S.L."/>
            <person name="Kruys A."/>
            <person name="Hutchinson M.I."/>
            <person name="Powell A.J."/>
            <person name="Barry K."/>
            <person name="Miller A.N."/>
            <person name="Grigoriev I.V."/>
            <person name="Debuchy R."/>
            <person name="Gladieux P."/>
            <person name="Thoren M.H."/>
            <person name="Johannesson H."/>
        </authorList>
    </citation>
    <scope>NUCLEOTIDE SEQUENCE</scope>
    <source>
        <strain evidence="1">SMH4607-1</strain>
    </source>
</reference>
<dbReference type="EMBL" id="JAUKUA010000004">
    <property type="protein sequence ID" value="KAK0716203.1"/>
    <property type="molecule type" value="Genomic_DNA"/>
</dbReference>
<organism evidence="1 2">
    <name type="scientific">Lasiosphaeris hirsuta</name>
    <dbReference type="NCBI Taxonomy" id="260670"/>
    <lineage>
        <taxon>Eukaryota</taxon>
        <taxon>Fungi</taxon>
        <taxon>Dikarya</taxon>
        <taxon>Ascomycota</taxon>
        <taxon>Pezizomycotina</taxon>
        <taxon>Sordariomycetes</taxon>
        <taxon>Sordariomycetidae</taxon>
        <taxon>Sordariales</taxon>
        <taxon>Lasiosphaeriaceae</taxon>
        <taxon>Lasiosphaeris</taxon>
    </lineage>
</organism>
<sequence length="129" mass="14360">MGLMAVQTWERAPGIIRDETGDRSEYVAFSSAYLSTNITIRTSDDSAFRIHEIQPSNTLQWQVDKTDLRICSVAQGVVRVKIGGADEFQISLNGMWKVRRGVACSVTNPFHTKATLHVTSVSTANDQDW</sequence>
<proteinExistence type="predicted"/>
<dbReference type="AlphaFoldDB" id="A0AA40AI12"/>
<evidence type="ECO:0000313" key="1">
    <source>
        <dbReference type="EMBL" id="KAK0716203.1"/>
    </source>
</evidence>
<accession>A0AA40AI12</accession>
<dbReference type="Proteomes" id="UP001172102">
    <property type="component" value="Unassembled WGS sequence"/>
</dbReference>
<keyword evidence="2" id="KW-1185">Reference proteome</keyword>
<name>A0AA40AI12_9PEZI</name>
<gene>
    <name evidence="1" type="ORF">B0H67DRAFT_487837</name>
</gene>
<comment type="caution">
    <text evidence="1">The sequence shown here is derived from an EMBL/GenBank/DDBJ whole genome shotgun (WGS) entry which is preliminary data.</text>
</comment>